<dbReference type="Pfam" id="PF00089">
    <property type="entry name" value="Trypsin"/>
    <property type="match status" value="2"/>
</dbReference>
<dbReference type="CDD" id="cd00033">
    <property type="entry name" value="CCP"/>
    <property type="match status" value="1"/>
</dbReference>
<gene>
    <name evidence="8" type="primary">LOC117653824</name>
</gene>
<evidence type="ECO:0000256" key="3">
    <source>
        <dbReference type="SAM" id="MobiDB-lite"/>
    </source>
</evidence>
<feature type="signal peptide" evidence="4">
    <location>
        <begin position="1"/>
        <end position="28"/>
    </location>
</feature>
<dbReference type="InterPro" id="IPR001254">
    <property type="entry name" value="Trypsin_dom"/>
</dbReference>
<accession>A0A6P9AE91</accession>
<dbReference type="PROSITE" id="PS50923">
    <property type="entry name" value="SUSHI"/>
    <property type="match status" value="1"/>
</dbReference>
<dbReference type="Gene3D" id="2.40.10.10">
    <property type="entry name" value="Trypsin-like serine proteases"/>
    <property type="match status" value="7"/>
</dbReference>
<keyword evidence="1" id="KW-1015">Disulfide bond</keyword>
<reference evidence="8" key="1">
    <citation type="submission" date="2025-08" db="UniProtKB">
        <authorList>
            <consortium name="RefSeq"/>
        </authorList>
    </citation>
    <scope>IDENTIFICATION</scope>
    <source>
        <tissue evidence="8">Total insect</tissue>
    </source>
</reference>
<keyword evidence="7" id="KW-1185">Reference proteome</keyword>
<evidence type="ECO:0000313" key="8">
    <source>
        <dbReference type="RefSeq" id="XP_034255654.1"/>
    </source>
</evidence>
<evidence type="ECO:0000256" key="2">
    <source>
        <dbReference type="PROSITE-ProRule" id="PRU00302"/>
    </source>
</evidence>
<sequence>MAFAATPGVLAVLVFIGALCSVAPSASSAAMCPPLRSNTVQVDCVQAGEPFNCTEQPSAPGTVATYRCKPLHQPLFGFLPAAGAESYCRPSGEWSVRPFRCVPICGRPTGRPTALVRDGEEVGSAADYPWHVTIYDVVLDMKQICGGSLVTPKYFVSAAHCFHDNTRALPATRYMAAFAKTKRSATATEPQEQFRPMAKIHMKDYGAKKLHYANDIALVELESEVAVTAWTLPVCVDWSLELPDLRNGEEGTVVGFGNTAYEASETLRFAKLPFVRADDCKKLVDDQLAIFNLLPDKYCVGFVNNTSVAPGDSGGGMAFANHVERAWYLRGVVSVGSSKKTTYSYFTNVTAFVPWISGIIRQGELSGQRCGVDVAESGVVDGAVADRQDFPWEVDVYYKQTSNRAFERLWSGVLIKPNLIITSVVNQGAGDPPRIVDLSEYPASWFRVASRRNAQSALTLDEKVGNVSEVVRLFAPEDVYANQGLFYSFALMELKQPLNLMPVCVDWTGGAQLKTRPLGTTFFETPANNTRMWKRYSTLNANNSCGDSKLSSYSHYFCAAHQGEEPQHRSRTMLVSVDNSWYLRGVWFATSQEEDKSVAIFTDMVDPGVLRWLDTTKDKLGKPTCGNINLCEQLTPFVALPGHMPWNVAVANQRGRVVGSGLLVHPNAVLTAGSILKEATGWEGRDEFPADYAKRMTVLFTEQDGTARTASVLRVSVHENKAATDNGISAVLLELAPEDAIYSTPVCLDLSGNVLQPLVPGQVGMVESWSEWKPSNHSMIGAQFLGSVECTKKAVFRGDPQSGVLFCSEGQKGTIGPVTRGGGYLVNTGAQWFVQGLYVDSVALRRTDLMLAVDLRDTDVRAWLRKRMDKLEIQDPDRLIDAGPKNCEGGKPALSQCGVFESVDQNPQDTGFDILHRASKDHMQWNVKVHVDYGAEGWGVQGGAVVRPNMVLTSGRRLVSGTGANARPISTSDLIVRYISVDLRDKRIVEVDRIHVRARPNARPQDFDLALLVLKTAVDLTPVCLPTAGMLADGTLPRLAAGAIGLVEVGNQDEVLNPLVPVHYRTADECKGLVNDSNAVQQANDAFCAETTVTNLDTGNAGFLPLGYALSVRTNGSWFLRGVLGRSLQSDVHSFASLDDADALEWLASKVRADVPDAVNDSKATTPATSPGRTTTMRPRTTTPSYGPTKSSPFKCGQTSQPLESLSANQSMPGHMPWSVGVLKTNDKGVTFVSAGVLVRENIVITEGVTMTVPQGRWNYTADVRPVELARLRVVWVAPSGKRTRSEVAALHVHERDRGPTTDQAYDVAVLVLKTPIKNSVLACLDLAGEVPTLPPIATGDVGVVETWRGDFFADRRLLLALAAIAVDDCRARLAGTSDEQTITDDRFCTARVTDEVWDGAPFMVRWRGAWFLRGVQSVSVPEGGPHLVTDLRDDSVRDWLRERIPPLIDTSERLPSTPQRPAATSQRPVTTSQRPRPPVVRPTGSMTAPVWE</sequence>
<evidence type="ECO:0000313" key="7">
    <source>
        <dbReference type="Proteomes" id="UP000515158"/>
    </source>
</evidence>
<dbReference type="GO" id="GO:0006508">
    <property type="term" value="P:proteolysis"/>
    <property type="evidence" value="ECO:0007669"/>
    <property type="project" value="InterPro"/>
</dbReference>
<dbReference type="PRINTS" id="PR00722">
    <property type="entry name" value="CHYMOTRYPSIN"/>
</dbReference>
<feature type="chain" id="PRO_5028429822" evidence="4">
    <location>
        <begin position="29"/>
        <end position="1493"/>
    </location>
</feature>
<dbReference type="GeneID" id="117653824"/>
<feature type="domain" description="Sushi" evidence="6">
    <location>
        <begin position="30"/>
        <end position="103"/>
    </location>
</feature>
<evidence type="ECO:0000259" key="6">
    <source>
        <dbReference type="PROSITE" id="PS50923"/>
    </source>
</evidence>
<feature type="region of interest" description="Disordered" evidence="3">
    <location>
        <begin position="1449"/>
        <end position="1493"/>
    </location>
</feature>
<feature type="compositionally biased region" description="Low complexity" evidence="3">
    <location>
        <begin position="1164"/>
        <end position="1184"/>
    </location>
</feature>
<proteinExistence type="predicted"/>
<dbReference type="InParanoid" id="A0A6P9AE91"/>
<dbReference type="PANTHER" id="PTHR24260:SF136">
    <property type="entry name" value="GH08193P-RELATED"/>
    <property type="match status" value="1"/>
</dbReference>
<keyword evidence="4" id="KW-0732">Signal</keyword>
<dbReference type="PANTHER" id="PTHR24260">
    <property type="match status" value="1"/>
</dbReference>
<dbReference type="SMART" id="SM00020">
    <property type="entry name" value="Tryp_SPc"/>
    <property type="match status" value="1"/>
</dbReference>
<evidence type="ECO:0000256" key="1">
    <source>
        <dbReference type="ARBA" id="ARBA00023157"/>
    </source>
</evidence>
<feature type="region of interest" description="Disordered" evidence="3">
    <location>
        <begin position="1158"/>
        <end position="1211"/>
    </location>
</feature>
<dbReference type="RefSeq" id="XP_034255654.1">
    <property type="nucleotide sequence ID" value="XM_034399763.1"/>
</dbReference>
<dbReference type="InterPro" id="IPR018114">
    <property type="entry name" value="TRYPSIN_HIS"/>
</dbReference>
<dbReference type="KEGG" id="tpal:117653824"/>
<dbReference type="InterPro" id="IPR043504">
    <property type="entry name" value="Peptidase_S1_PA_chymotrypsin"/>
</dbReference>
<protein>
    <submittedName>
        <fullName evidence="8">Uncharacterized protein LOC117653824</fullName>
    </submittedName>
</protein>
<dbReference type="InterPro" id="IPR009003">
    <property type="entry name" value="Peptidase_S1_PA"/>
</dbReference>
<dbReference type="PROSITE" id="PS00134">
    <property type="entry name" value="TRYPSIN_HIS"/>
    <property type="match status" value="1"/>
</dbReference>
<organism evidence="8">
    <name type="scientific">Thrips palmi</name>
    <name type="common">Melon thrips</name>
    <dbReference type="NCBI Taxonomy" id="161013"/>
    <lineage>
        <taxon>Eukaryota</taxon>
        <taxon>Metazoa</taxon>
        <taxon>Ecdysozoa</taxon>
        <taxon>Arthropoda</taxon>
        <taxon>Hexapoda</taxon>
        <taxon>Insecta</taxon>
        <taxon>Pterygota</taxon>
        <taxon>Neoptera</taxon>
        <taxon>Paraneoptera</taxon>
        <taxon>Thysanoptera</taxon>
        <taxon>Terebrantia</taxon>
        <taxon>Thripoidea</taxon>
        <taxon>Thripidae</taxon>
        <taxon>Thrips</taxon>
    </lineage>
</organism>
<comment type="caution">
    <text evidence="2">Lacks conserved residue(s) required for the propagation of feature annotation.</text>
</comment>
<dbReference type="InterPro" id="IPR001314">
    <property type="entry name" value="Peptidase_S1A"/>
</dbReference>
<evidence type="ECO:0000259" key="5">
    <source>
        <dbReference type="PROSITE" id="PS50240"/>
    </source>
</evidence>
<keyword evidence="2" id="KW-0768">Sushi</keyword>
<dbReference type="InterPro" id="IPR000436">
    <property type="entry name" value="Sushi_SCR_CCP_dom"/>
</dbReference>
<dbReference type="SUPFAM" id="SSF50494">
    <property type="entry name" value="Trypsin-like serine proteases"/>
    <property type="match status" value="5"/>
</dbReference>
<dbReference type="PROSITE" id="PS50240">
    <property type="entry name" value="TRYPSIN_DOM"/>
    <property type="match status" value="1"/>
</dbReference>
<feature type="compositionally biased region" description="Polar residues" evidence="3">
    <location>
        <begin position="1185"/>
        <end position="1211"/>
    </location>
</feature>
<evidence type="ECO:0000256" key="4">
    <source>
        <dbReference type="SAM" id="SignalP"/>
    </source>
</evidence>
<name>A0A6P9AE91_THRPL</name>
<dbReference type="InterPro" id="IPR051333">
    <property type="entry name" value="CLIP_Serine_Protease"/>
</dbReference>
<dbReference type="GO" id="GO:0004252">
    <property type="term" value="F:serine-type endopeptidase activity"/>
    <property type="evidence" value="ECO:0007669"/>
    <property type="project" value="InterPro"/>
</dbReference>
<feature type="domain" description="Peptidase S1" evidence="5">
    <location>
        <begin position="116"/>
        <end position="361"/>
    </location>
</feature>
<dbReference type="Proteomes" id="UP000515158">
    <property type="component" value="Unplaced"/>
</dbReference>
<feature type="compositionally biased region" description="Polar residues" evidence="3">
    <location>
        <begin position="1454"/>
        <end position="1475"/>
    </location>
</feature>